<evidence type="ECO:0000313" key="13">
    <source>
        <dbReference type="Proteomes" id="UP000092124"/>
    </source>
</evidence>
<evidence type="ECO:0000313" key="12">
    <source>
        <dbReference type="EMBL" id="OBS65217.1"/>
    </source>
</evidence>
<feature type="compositionally biased region" description="Acidic residues" evidence="9">
    <location>
        <begin position="259"/>
        <end position="282"/>
    </location>
</feature>
<feature type="non-terminal residue" evidence="12">
    <location>
        <position position="573"/>
    </location>
</feature>
<keyword evidence="5" id="KW-0547">Nucleotide-binding</keyword>
<sequence length="573" mass="64070">MKSACPIINSHHDRDVTTDSGQWEPEISSGQSLASAQNPRLQEFEVTDSLDVLDKEKVLSLKLSSKQDTSAYFGQKGDPVVTSSPTEVRMWVEDLDYSFLIYGEIFESAEINGEKLLNITRKQLNELGIVRTDHQDILLKAVARIHQKGKVEEQAMSREDQADLSHENESDIIDVNLKSSAATHTIPIKSKKNMGQHSTYGHIMSAPVRLSESESKFNLTAQPQNKDNSDDSIIKFISARNIKDEADVEDKLLSKDEIDHEDETNTEDETDSEDETDDDEENNKDKKDPKDKSDPDGSDPKDGSSENNTDSNQRSDPSGASGPTSGTDSKNDGDSKNVTDHNNESDPAIDNASNSDISLKYSTDLDSASHPAEDFSQHNNATKGFYKLFHDVKGPKLDRFPLGASTTKAIYYLTNPVRRTRQRILRTMALKRIQKELLDLARNPPAQCSAGPLGEDLFHWQATIMGPEDSPYHGGVFFLAIHFPSDYPFKPPKITFITRIYHPNINRKGSICLDILRSEWSPALTVSKVLLSISSLLCDPNPNDSLVPEIAKVYRKDKKKYDRLAREWTAKFA</sequence>
<dbReference type="Gene3D" id="1.10.150.50">
    <property type="entry name" value="Transcription Factor, Ets-1"/>
    <property type="match status" value="1"/>
</dbReference>
<dbReference type="Pfam" id="PF00536">
    <property type="entry name" value="SAM_1"/>
    <property type="match status" value="1"/>
</dbReference>
<name>A0A1A6GIS2_NEOLE</name>
<gene>
    <name evidence="12" type="ORF">A6R68_06243</name>
</gene>
<dbReference type="GO" id="GO:0005524">
    <property type="term" value="F:ATP binding"/>
    <property type="evidence" value="ECO:0007669"/>
    <property type="project" value="UniProtKB-KW"/>
</dbReference>
<dbReference type="EC" id="2.3.2.23" evidence="3"/>
<dbReference type="InterPro" id="IPR016135">
    <property type="entry name" value="UBQ-conjugating_enzyme/RWD"/>
</dbReference>
<dbReference type="InterPro" id="IPR023313">
    <property type="entry name" value="UBQ-conjugating_AS"/>
</dbReference>
<dbReference type="PANTHER" id="PTHR24068">
    <property type="entry name" value="UBIQUITIN-CONJUGATING ENZYME E2"/>
    <property type="match status" value="1"/>
</dbReference>
<keyword evidence="4" id="KW-0808">Transferase</keyword>
<dbReference type="InterPro" id="IPR001660">
    <property type="entry name" value="SAM"/>
</dbReference>
<keyword evidence="13" id="KW-1185">Reference proteome</keyword>
<feature type="region of interest" description="Disordered" evidence="9">
    <location>
        <begin position="1"/>
        <end position="39"/>
    </location>
</feature>
<feature type="active site" description="Glycyl thioester intermediate" evidence="8">
    <location>
        <position position="512"/>
    </location>
</feature>
<evidence type="ECO:0000256" key="1">
    <source>
        <dbReference type="ARBA" id="ARBA00000485"/>
    </source>
</evidence>
<evidence type="ECO:0000256" key="6">
    <source>
        <dbReference type="ARBA" id="ARBA00022786"/>
    </source>
</evidence>
<evidence type="ECO:0000256" key="3">
    <source>
        <dbReference type="ARBA" id="ARBA00012486"/>
    </source>
</evidence>
<dbReference type="InterPro" id="IPR000608">
    <property type="entry name" value="UBC"/>
</dbReference>
<feature type="domain" description="SAM" evidence="10">
    <location>
        <begin position="83"/>
        <end position="148"/>
    </location>
</feature>
<dbReference type="OrthoDB" id="74412at2759"/>
<evidence type="ECO:0000256" key="4">
    <source>
        <dbReference type="ARBA" id="ARBA00022679"/>
    </source>
</evidence>
<feature type="compositionally biased region" description="Polar residues" evidence="9">
    <location>
        <begin position="28"/>
        <end position="39"/>
    </location>
</feature>
<dbReference type="SMART" id="SM00212">
    <property type="entry name" value="UBCc"/>
    <property type="match status" value="1"/>
</dbReference>
<evidence type="ECO:0000259" key="10">
    <source>
        <dbReference type="PROSITE" id="PS50105"/>
    </source>
</evidence>
<keyword evidence="6" id="KW-0833">Ubl conjugation pathway</keyword>
<feature type="region of interest" description="Disordered" evidence="9">
    <location>
        <begin position="252"/>
        <end position="354"/>
    </location>
</feature>
<dbReference type="PROSITE" id="PS50127">
    <property type="entry name" value="UBC_2"/>
    <property type="match status" value="1"/>
</dbReference>
<proteinExistence type="predicted"/>
<feature type="compositionally biased region" description="Polar residues" evidence="9">
    <location>
        <begin position="307"/>
        <end position="328"/>
    </location>
</feature>
<keyword evidence="7" id="KW-0067">ATP-binding</keyword>
<evidence type="ECO:0000256" key="9">
    <source>
        <dbReference type="SAM" id="MobiDB-lite"/>
    </source>
</evidence>
<dbReference type="CDD" id="cd23792">
    <property type="entry name" value="UBCc_UBE2D"/>
    <property type="match status" value="1"/>
</dbReference>
<dbReference type="Proteomes" id="UP000092124">
    <property type="component" value="Unassembled WGS sequence"/>
</dbReference>
<comment type="catalytic activity">
    <reaction evidence="1">
        <text>S-ubiquitinyl-[E1 ubiquitin-activating enzyme]-L-cysteine + [E2 ubiquitin-conjugating enzyme]-L-cysteine = [E1 ubiquitin-activating enzyme]-L-cysteine + S-ubiquitinyl-[E2 ubiquitin-conjugating enzyme]-L-cysteine.</text>
        <dbReference type="EC" id="2.3.2.23"/>
    </reaction>
</comment>
<evidence type="ECO:0000256" key="7">
    <source>
        <dbReference type="ARBA" id="ARBA00022840"/>
    </source>
</evidence>
<dbReference type="AlphaFoldDB" id="A0A1A6GIS2"/>
<evidence type="ECO:0000256" key="8">
    <source>
        <dbReference type="PROSITE-ProRule" id="PRU10133"/>
    </source>
</evidence>
<protein>
    <recommendedName>
        <fullName evidence="3">E2 ubiquitin-conjugating enzyme</fullName>
        <ecNumber evidence="3">2.3.2.23</ecNumber>
    </recommendedName>
</protein>
<dbReference type="SMART" id="SM00454">
    <property type="entry name" value="SAM"/>
    <property type="match status" value="1"/>
</dbReference>
<organism evidence="12 13">
    <name type="scientific">Neotoma lepida</name>
    <name type="common">Desert woodrat</name>
    <dbReference type="NCBI Taxonomy" id="56216"/>
    <lineage>
        <taxon>Eukaryota</taxon>
        <taxon>Metazoa</taxon>
        <taxon>Chordata</taxon>
        <taxon>Craniata</taxon>
        <taxon>Vertebrata</taxon>
        <taxon>Euteleostomi</taxon>
        <taxon>Mammalia</taxon>
        <taxon>Eutheria</taxon>
        <taxon>Euarchontoglires</taxon>
        <taxon>Glires</taxon>
        <taxon>Rodentia</taxon>
        <taxon>Myomorpha</taxon>
        <taxon>Muroidea</taxon>
        <taxon>Cricetidae</taxon>
        <taxon>Neotominae</taxon>
        <taxon>Neotoma</taxon>
    </lineage>
</organism>
<evidence type="ECO:0000256" key="5">
    <source>
        <dbReference type="ARBA" id="ARBA00022741"/>
    </source>
</evidence>
<dbReference type="SUPFAM" id="SSF54495">
    <property type="entry name" value="UBC-like"/>
    <property type="match status" value="1"/>
</dbReference>
<feature type="compositionally biased region" description="Basic and acidic residues" evidence="9">
    <location>
        <begin position="283"/>
        <end position="304"/>
    </location>
</feature>
<comment type="pathway">
    <text evidence="2">Protein modification; protein ubiquitination.</text>
</comment>
<feature type="compositionally biased region" description="Basic and acidic residues" evidence="9">
    <location>
        <begin position="329"/>
        <end position="344"/>
    </location>
</feature>
<comment type="caution">
    <text evidence="12">The sequence shown here is derived from an EMBL/GenBank/DDBJ whole genome shotgun (WGS) entry which is preliminary data.</text>
</comment>
<reference evidence="12 13" key="1">
    <citation type="submission" date="2016-06" db="EMBL/GenBank/DDBJ databases">
        <title>The Draft Genome Sequence and Annotation of the Desert Woodrat Neotoma lepida.</title>
        <authorList>
            <person name="Campbell M."/>
            <person name="Oakeson K.F."/>
            <person name="Yandell M."/>
            <person name="Halpert J.R."/>
            <person name="Dearing D."/>
        </authorList>
    </citation>
    <scope>NUCLEOTIDE SEQUENCE [LARGE SCALE GENOMIC DNA]</scope>
    <source>
        <strain evidence="12">417</strain>
        <tissue evidence="12">Liver</tissue>
    </source>
</reference>
<feature type="domain" description="UBC core" evidence="11">
    <location>
        <begin position="428"/>
        <end position="573"/>
    </location>
</feature>
<accession>A0A1A6GIS2</accession>
<dbReference type="Gene3D" id="3.10.110.10">
    <property type="entry name" value="Ubiquitin Conjugating Enzyme"/>
    <property type="match status" value="1"/>
</dbReference>
<dbReference type="PROSITE" id="PS50105">
    <property type="entry name" value="SAM_DOMAIN"/>
    <property type="match status" value="1"/>
</dbReference>
<dbReference type="GO" id="GO:0061631">
    <property type="term" value="F:ubiquitin conjugating enzyme activity"/>
    <property type="evidence" value="ECO:0007669"/>
    <property type="project" value="UniProtKB-EC"/>
</dbReference>
<dbReference type="SUPFAM" id="SSF47769">
    <property type="entry name" value="SAM/Pointed domain"/>
    <property type="match status" value="1"/>
</dbReference>
<dbReference type="Pfam" id="PF00179">
    <property type="entry name" value="UQ_con"/>
    <property type="match status" value="1"/>
</dbReference>
<dbReference type="FunFam" id="3.10.110.10:FF:000101">
    <property type="entry name" value="Ubiquitin-conjugating enzyme E2 D2"/>
    <property type="match status" value="1"/>
</dbReference>
<dbReference type="EMBL" id="LZPO01097097">
    <property type="protein sequence ID" value="OBS65217.1"/>
    <property type="molecule type" value="Genomic_DNA"/>
</dbReference>
<dbReference type="PROSITE" id="PS00183">
    <property type="entry name" value="UBC_1"/>
    <property type="match status" value="1"/>
</dbReference>
<evidence type="ECO:0000259" key="11">
    <source>
        <dbReference type="PROSITE" id="PS50127"/>
    </source>
</evidence>
<dbReference type="STRING" id="56216.A0A1A6GIS2"/>
<dbReference type="InterPro" id="IPR013761">
    <property type="entry name" value="SAM/pointed_sf"/>
</dbReference>
<evidence type="ECO:0000256" key="2">
    <source>
        <dbReference type="ARBA" id="ARBA00004906"/>
    </source>
</evidence>